<dbReference type="NCBIfam" id="NF033894">
    <property type="entry name" value="Eex_IncN"/>
    <property type="match status" value="1"/>
</dbReference>
<evidence type="ECO:0000313" key="2">
    <source>
        <dbReference type="Proteomes" id="UP000540787"/>
    </source>
</evidence>
<reference evidence="1 2" key="1">
    <citation type="submission" date="2020-08" db="EMBL/GenBank/DDBJ databases">
        <title>The Agave Microbiome: Exploring the role of microbial communities in plant adaptations to desert environments.</title>
        <authorList>
            <person name="Partida-Martinez L.P."/>
        </authorList>
    </citation>
    <scope>NUCLEOTIDE SEQUENCE [LARGE SCALE GENOMIC DNA]</scope>
    <source>
        <strain evidence="1 2">AT3.2</strain>
    </source>
</reference>
<evidence type="ECO:0000313" key="1">
    <source>
        <dbReference type="EMBL" id="MBB6135961.1"/>
    </source>
</evidence>
<comment type="caution">
    <text evidence="1">The sequence shown here is derived from an EMBL/GenBank/DDBJ whole genome shotgun (WGS) entry which is preliminary data.</text>
</comment>
<accession>A0A7W9X3U1</accession>
<dbReference type="PROSITE" id="PS51257">
    <property type="entry name" value="PROKAR_LIPOPROTEIN"/>
    <property type="match status" value="1"/>
</dbReference>
<name>A0A7W9X3U1_9BURK</name>
<dbReference type="AlphaFoldDB" id="A0A7W9X3U1"/>
<organism evidence="1 2">
    <name type="scientific">Massilia aurea</name>
    <dbReference type="NCBI Taxonomy" id="373040"/>
    <lineage>
        <taxon>Bacteria</taxon>
        <taxon>Pseudomonadati</taxon>
        <taxon>Pseudomonadota</taxon>
        <taxon>Betaproteobacteria</taxon>
        <taxon>Burkholderiales</taxon>
        <taxon>Oxalobacteraceae</taxon>
        <taxon>Telluria group</taxon>
        <taxon>Massilia</taxon>
    </lineage>
</organism>
<dbReference type="Proteomes" id="UP000540787">
    <property type="component" value="Unassembled WGS sequence"/>
</dbReference>
<protein>
    <submittedName>
        <fullName evidence="1">Uncharacterized protein</fullName>
    </submittedName>
</protein>
<dbReference type="EMBL" id="JACHBX010000005">
    <property type="protein sequence ID" value="MBB6135961.1"/>
    <property type="molecule type" value="Genomic_DNA"/>
</dbReference>
<gene>
    <name evidence="1" type="ORF">HD842_004138</name>
</gene>
<proteinExistence type="predicted"/>
<keyword evidence="2" id="KW-1185">Reference proteome</keyword>
<sequence length="94" mass="10162">MKKSTISMVMVAVLSILSGCQEEKPVDVVQTVDWYKANKAERLEMLAKCKNNPGELAATPNCINASRAASAITWGAKGGIQVEPLTAEDLKKNR</sequence>
<dbReference type="InterPro" id="IPR047937">
    <property type="entry name" value="Eex_IncN-like"/>
</dbReference>
<dbReference type="RefSeq" id="WP_183556815.1">
    <property type="nucleotide sequence ID" value="NZ_JACHBX010000005.1"/>
</dbReference>